<dbReference type="PANTHER" id="PTHR47789">
    <property type="entry name" value="LAS SEVENTEEN-BINDING PROTEIN 5"/>
    <property type="match status" value="1"/>
</dbReference>
<dbReference type="SUPFAM" id="SSF48464">
    <property type="entry name" value="ENTH/VHS domain"/>
    <property type="match status" value="1"/>
</dbReference>
<feature type="compositionally biased region" description="Basic and acidic residues" evidence="1">
    <location>
        <begin position="932"/>
        <end position="945"/>
    </location>
</feature>
<feature type="compositionally biased region" description="Low complexity" evidence="1">
    <location>
        <begin position="953"/>
        <end position="963"/>
    </location>
</feature>
<dbReference type="InterPro" id="IPR045007">
    <property type="entry name" value="LSB5"/>
</dbReference>
<feature type="region of interest" description="Disordered" evidence="1">
    <location>
        <begin position="831"/>
        <end position="1101"/>
    </location>
</feature>
<feature type="compositionally biased region" description="Low complexity" evidence="1">
    <location>
        <begin position="314"/>
        <end position="338"/>
    </location>
</feature>
<dbReference type="GeneID" id="43591198"/>
<dbReference type="EMBL" id="CP144062">
    <property type="protein sequence ID" value="WWD21898.1"/>
    <property type="molecule type" value="Genomic_DNA"/>
</dbReference>
<accession>A0A5M6BSA1</accession>
<feature type="compositionally biased region" description="Basic and acidic residues" evidence="1">
    <location>
        <begin position="386"/>
        <end position="398"/>
    </location>
</feature>
<feature type="compositionally biased region" description="Low complexity" evidence="1">
    <location>
        <begin position="22"/>
        <end position="33"/>
    </location>
</feature>
<feature type="compositionally biased region" description="Polar residues" evidence="1">
    <location>
        <begin position="277"/>
        <end position="290"/>
    </location>
</feature>
<evidence type="ECO:0000256" key="1">
    <source>
        <dbReference type="SAM" id="MobiDB-lite"/>
    </source>
</evidence>
<dbReference type="Proteomes" id="UP000322225">
    <property type="component" value="Chromosome 12"/>
</dbReference>
<reference evidence="2" key="1">
    <citation type="submission" date="2017-08" db="EMBL/GenBank/DDBJ databases">
        <authorList>
            <person name="Cuomo C."/>
            <person name="Billmyre B."/>
            <person name="Heitman J."/>
        </authorList>
    </citation>
    <scope>NUCLEOTIDE SEQUENCE</scope>
    <source>
        <strain evidence="2">CBS 12478</strain>
    </source>
</reference>
<feature type="region of interest" description="Disordered" evidence="1">
    <location>
        <begin position="658"/>
        <end position="706"/>
    </location>
</feature>
<feature type="compositionally biased region" description="Basic and acidic residues" evidence="1">
    <location>
        <begin position="409"/>
        <end position="426"/>
    </location>
</feature>
<dbReference type="RefSeq" id="XP_031858672.1">
    <property type="nucleotide sequence ID" value="XM_032007030.1"/>
</dbReference>
<dbReference type="GO" id="GO:0051666">
    <property type="term" value="P:actin cortical patch localization"/>
    <property type="evidence" value="ECO:0007669"/>
    <property type="project" value="TreeGrafter"/>
</dbReference>
<feature type="compositionally biased region" description="Pro residues" evidence="1">
    <location>
        <begin position="691"/>
        <end position="700"/>
    </location>
</feature>
<feature type="compositionally biased region" description="Basic and acidic residues" evidence="1">
    <location>
        <begin position="831"/>
        <end position="858"/>
    </location>
</feature>
<dbReference type="InterPro" id="IPR008942">
    <property type="entry name" value="ENTH_VHS"/>
</dbReference>
<sequence>MKRLFRNSKTPIVDPLPPPPSTSSTPPSGSSTPHGINKSLSSFFNGGGAAGGGGGDADSTASHEHKWAMGAHRHHNEVTPFPVDVGRDQQQSAGMITHGGKGKKGKERNLSGGGAPPSMLEIQQQMRERDEAALRSQIPPPAQNGRRLSRAQAPNVMPDGRNAQPISINPSSFPPGNEYDPVYSSQPLPIPNASFAQSATSPSSASPSSAISAHTTLFLPPGARPPTPPSSHPSYPQSMRRSHSSLQATINAPYGTSVGNNNEVDMSRVGGRDRGYSSASAMSVSGNGSNRSEHDLGGSVHQHQLPAPPHSTVPLSPNNNLSLPPLPLQPSRSPLSNSYPIPEQITSFPAPRPYNYSGQPAVAPHSIDLSTNLYSPGEEMPASHQRSGEVDHSKEHGKEKKRFWGMGWGDKKGKGKDKDRDRKEDGQQQGDGWPRPSMDEPSVEGGWRETESQSTSAHGHSVSQHDHEDAPRGRLLGLSGVGGRRVSGAAVANHGDDVTSAIQLLCANYDPSTAAVYDVCDRINHSDSSEVSKEAVRAIRREFRDGNEAQRRNAAKVWLLLMRNVTVKGFRSSGANKKMVAVLESILFTPPNKPLVSEFTHRLFTDIIADLVFSYGMEKGTEPLVDLWKKVKTPDEPDFGTTLPADHPIFNPEPYPLPRAHNAYGSGPQSVANSRQASSPNLQHLSLNNGLPPPPMPHRGPSPNAFGPKYTDLPNHSDDVQRLLDECTAARESARVLSEALVYTRPEDLDQKPVIREFYTKVFHAHESLTNQMDWAQAEAARSRERHANLILDGGGTLETDTPHQSTPEELALASLFDAHSALAEALKQHDDLDRMAMDEREMREVRERSKKETRMDRMQQQGMLDSNGGLLAPSQQQTASSSRSPSPAPHTRLPMEPPYKVSSSPRQLDVPLAAPRPIDANHAHPPFRGAYTDRSRTPSPDRHPLPHPPKISSSPTGPTSGSRTNSPLGRVKMGPRPLPSPFKNGNQSQVSLATGTSGAGSNPPSRSGTGDTGTGAVAGPTVDLDEDGDHLPPAPLKPSRKALGKRRAVVDEDNNFDPNDMFSSNPGTDPRTRETGATANANANANTNTDSHSDSDESLTADVLIHHKPVVYAYDAYEERQRELKKQTEEAKRTGMGGSGGGGGSRGGMI</sequence>
<feature type="compositionally biased region" description="Pro residues" evidence="1">
    <location>
        <begin position="222"/>
        <end position="231"/>
    </location>
</feature>
<protein>
    <submittedName>
        <fullName evidence="2">Uncharacterized protein</fullName>
    </submittedName>
</protein>
<dbReference type="GO" id="GO:0030479">
    <property type="term" value="C:actin cortical patch"/>
    <property type="evidence" value="ECO:0007669"/>
    <property type="project" value="TreeGrafter"/>
</dbReference>
<gene>
    <name evidence="2" type="ORF">CI109_106386</name>
</gene>
<dbReference type="CDD" id="cd21383">
    <property type="entry name" value="GAT_GGA_Tom1-like"/>
    <property type="match status" value="1"/>
</dbReference>
<feature type="compositionally biased region" description="Low complexity" evidence="1">
    <location>
        <begin position="873"/>
        <end position="886"/>
    </location>
</feature>
<feature type="compositionally biased region" description="Polar residues" evidence="1">
    <location>
        <begin position="984"/>
        <end position="1008"/>
    </location>
</feature>
<feature type="compositionally biased region" description="Gly residues" evidence="1">
    <location>
        <begin position="45"/>
        <end position="56"/>
    </location>
</feature>
<organism evidence="2 3">
    <name type="scientific">Kwoniella shandongensis</name>
    <dbReference type="NCBI Taxonomy" id="1734106"/>
    <lineage>
        <taxon>Eukaryota</taxon>
        <taxon>Fungi</taxon>
        <taxon>Dikarya</taxon>
        <taxon>Basidiomycota</taxon>
        <taxon>Agaricomycotina</taxon>
        <taxon>Tremellomycetes</taxon>
        <taxon>Tremellales</taxon>
        <taxon>Cryptococcaceae</taxon>
        <taxon>Kwoniella</taxon>
    </lineage>
</organism>
<feature type="compositionally biased region" description="Polar residues" evidence="1">
    <location>
        <begin position="667"/>
        <end position="683"/>
    </location>
</feature>
<proteinExistence type="predicted"/>
<feature type="compositionally biased region" description="Low complexity" evidence="1">
    <location>
        <begin position="1078"/>
        <end position="1090"/>
    </location>
</feature>
<dbReference type="PANTHER" id="PTHR47789:SF2">
    <property type="entry name" value="VHS DOMAIN-CONTAINING PROTEIN"/>
    <property type="match status" value="1"/>
</dbReference>
<feature type="compositionally biased region" description="Basic residues" evidence="1">
    <location>
        <begin position="1039"/>
        <end position="1048"/>
    </location>
</feature>
<feature type="region of interest" description="Disordered" evidence="1">
    <location>
        <begin position="1123"/>
        <end position="1151"/>
    </location>
</feature>
<dbReference type="Gene3D" id="1.25.40.90">
    <property type="match status" value="1"/>
</dbReference>
<reference evidence="2" key="2">
    <citation type="submission" date="2024-01" db="EMBL/GenBank/DDBJ databases">
        <title>Comparative genomics of Cryptococcus and Kwoniella reveals pathogenesis evolution and contrasting modes of karyotype evolution via chromosome fusion or intercentromeric recombination.</title>
        <authorList>
            <person name="Coelho M.A."/>
            <person name="David-Palma M."/>
            <person name="Shea T."/>
            <person name="Bowers K."/>
            <person name="McGinley-Smith S."/>
            <person name="Mohammad A.W."/>
            <person name="Gnirke A."/>
            <person name="Yurkov A.M."/>
            <person name="Nowrousian M."/>
            <person name="Sun S."/>
            <person name="Cuomo C.A."/>
            <person name="Heitman J."/>
        </authorList>
    </citation>
    <scope>NUCLEOTIDE SEQUENCE</scope>
    <source>
        <strain evidence="2">CBS 12478</strain>
    </source>
</reference>
<feature type="compositionally biased region" description="Basic and acidic residues" evidence="1">
    <location>
        <begin position="1123"/>
        <end position="1134"/>
    </location>
</feature>
<feature type="compositionally biased region" description="Gly residues" evidence="1">
    <location>
        <begin position="1136"/>
        <end position="1151"/>
    </location>
</feature>
<feature type="region of interest" description="Disordered" evidence="1">
    <location>
        <begin position="1"/>
        <end position="479"/>
    </location>
</feature>
<keyword evidence="3" id="KW-1185">Reference proteome</keyword>
<evidence type="ECO:0000313" key="3">
    <source>
        <dbReference type="Proteomes" id="UP000322225"/>
    </source>
</evidence>
<dbReference type="GO" id="GO:0006897">
    <property type="term" value="P:endocytosis"/>
    <property type="evidence" value="ECO:0007669"/>
    <property type="project" value="InterPro"/>
</dbReference>
<dbReference type="AlphaFoldDB" id="A0A5M6BSA1"/>
<dbReference type="GO" id="GO:0007015">
    <property type="term" value="P:actin filament organization"/>
    <property type="evidence" value="ECO:0007669"/>
    <property type="project" value="InterPro"/>
</dbReference>
<dbReference type="KEGG" id="ksn:43591198"/>
<feature type="compositionally biased region" description="Polar residues" evidence="1">
    <location>
        <begin position="452"/>
        <end position="462"/>
    </location>
</feature>
<dbReference type="OrthoDB" id="10255964at2759"/>
<feature type="compositionally biased region" description="Basic and acidic residues" evidence="1">
    <location>
        <begin position="463"/>
        <end position="472"/>
    </location>
</feature>
<evidence type="ECO:0000313" key="2">
    <source>
        <dbReference type="EMBL" id="WWD21898.1"/>
    </source>
</evidence>
<feature type="compositionally biased region" description="Low complexity" evidence="1">
    <location>
        <begin position="193"/>
        <end position="213"/>
    </location>
</feature>
<name>A0A5M6BSA1_9TREE</name>